<dbReference type="EMBL" id="CP001791">
    <property type="protein sequence ID" value="ADH98342.1"/>
    <property type="molecule type" value="Genomic_DNA"/>
</dbReference>
<keyword evidence="5" id="KW-1185">Reference proteome</keyword>
<gene>
    <name evidence="4" type="ordered locus">Bsel_0813</name>
</gene>
<dbReference type="HOGENOM" id="CLU_005854_4_1_9"/>
<reference evidence="4" key="1">
    <citation type="submission" date="2009-10" db="EMBL/GenBank/DDBJ databases">
        <title>Complete sequence of Bacillus selenitireducens MLS10.</title>
        <authorList>
            <consortium name="US DOE Joint Genome Institute"/>
            <person name="Lucas S."/>
            <person name="Copeland A."/>
            <person name="Lapidus A."/>
            <person name="Glavina del Rio T."/>
            <person name="Dalin E."/>
            <person name="Tice H."/>
            <person name="Bruce D."/>
            <person name="Goodwin L."/>
            <person name="Pitluck S."/>
            <person name="Sims D."/>
            <person name="Brettin T."/>
            <person name="Detter J.C."/>
            <person name="Han C."/>
            <person name="Larimer F."/>
            <person name="Land M."/>
            <person name="Hauser L."/>
            <person name="Kyrpides N."/>
            <person name="Ovchinnikova G."/>
            <person name="Stolz J."/>
        </authorList>
    </citation>
    <scope>NUCLEOTIDE SEQUENCE [LARGE SCALE GENOMIC DNA]</scope>
    <source>
        <strain evidence="4">MLS10</strain>
    </source>
</reference>
<dbReference type="STRING" id="439292.Bsel_0813"/>
<feature type="domain" description="SLH" evidence="3">
    <location>
        <begin position="754"/>
        <end position="805"/>
    </location>
</feature>
<sequence>MKKTLRAVSLAGVASLLAVTAYQLPSQANEQENDGERTTHEFSLFGVADLHGYIMPYDYRTNEHTDHGIAQLHTLIQELEEKHPNNLIVDNGDFIQGSDLAEYEAVTNPIDSSEEKTTTVKAMEAMGVDVSVVGNHEFNFGLDFLQNTIDTAEFPILAANVYDEGTDDLTYDPYLIMEQEVDGRTLNVGVIGLTPPGSMQFDGFFLQGNVYIEDIVTSAEKYVPKMIEDGADIIVANAHSGIDEGFETGDDNAATELAKVEGIDALLLGHQHSDFPGASRYDDIEGVDNEKGLIHGVPAAMPNRYGTKASVIDFDLAYENGEWEILGSEQTLHDARGKEASPDIVEIAEEVHEDVIAFYAEEVGEFEAPITGYFSRVTDTALTQVINDAQMWYAANVMEGTGYEDLPIVSAAAPFSSTVDVAPNETLTRADMSAVYRFPNTLQIAKIDGGQLHDWLETSAGNFNQIDPEETDEQSLLSGFPGFDFDIIDGVEYQIDITKPVGERITDLTLDGEPVDPEQEMLIATNNYRAGGSGGHVDLNLQEDIVVELNTLNRDAIMDYLDETGSVDPSANHNWSIKEVDTKGPVTFSASSNGSPFLDELGLDFITHDGGGDYTIDLSRTASLKETMPETVFSDFNETHRGFTDVQPLIARSVIQGYPDETFRPHHEITRTEAAIMMTRMMDLDTAAAADGGFDDVSESHPHYAYIQAVKEAGIFEGDLHNRFNPDEYITRGETAAILTRAFELSDENRDGAPFTDVPDTFRAAIETLYQLEITEGYTETEFGTERPVTRRDFAILATRADQIQ</sequence>
<dbReference type="RefSeq" id="WP_013171771.1">
    <property type="nucleotide sequence ID" value="NC_014219.1"/>
</dbReference>
<organism evidence="4 5">
    <name type="scientific">Bacillus selenitireducens (strain ATCC 700615 / DSM 15326 / MLS10)</name>
    <dbReference type="NCBI Taxonomy" id="439292"/>
    <lineage>
        <taxon>Bacteria</taxon>
        <taxon>Bacillati</taxon>
        <taxon>Bacillota</taxon>
        <taxon>Bacilli</taxon>
        <taxon>Bacillales</taxon>
        <taxon>Bacillaceae</taxon>
        <taxon>Salisediminibacterium</taxon>
    </lineage>
</organism>
<accession>D6XZG8</accession>
<dbReference type="Pfam" id="PF02872">
    <property type="entry name" value="5_nucleotid_C"/>
    <property type="match status" value="1"/>
</dbReference>
<dbReference type="PRINTS" id="PR01607">
    <property type="entry name" value="APYRASEFAMLY"/>
</dbReference>
<feature type="chain" id="PRO_5003090771" evidence="2">
    <location>
        <begin position="29"/>
        <end position="805"/>
    </location>
</feature>
<dbReference type="SUPFAM" id="SSF55816">
    <property type="entry name" value="5'-nucleotidase (syn. UDP-sugar hydrolase), C-terminal domain"/>
    <property type="match status" value="1"/>
</dbReference>
<evidence type="ECO:0000259" key="3">
    <source>
        <dbReference type="PROSITE" id="PS51272"/>
    </source>
</evidence>
<dbReference type="GO" id="GO:0016787">
    <property type="term" value="F:hydrolase activity"/>
    <property type="evidence" value="ECO:0007669"/>
    <property type="project" value="InterPro"/>
</dbReference>
<evidence type="ECO:0000256" key="1">
    <source>
        <dbReference type="ARBA" id="ARBA00022729"/>
    </source>
</evidence>
<proteinExistence type="predicted"/>
<dbReference type="GO" id="GO:0009166">
    <property type="term" value="P:nucleotide catabolic process"/>
    <property type="evidence" value="ECO:0007669"/>
    <property type="project" value="InterPro"/>
</dbReference>
<feature type="domain" description="SLH" evidence="3">
    <location>
        <begin position="629"/>
        <end position="689"/>
    </location>
</feature>
<dbReference type="InterPro" id="IPR036907">
    <property type="entry name" value="5'-Nucleotdase_C_sf"/>
</dbReference>
<dbReference type="KEGG" id="bse:Bsel_0813"/>
<dbReference type="eggNOG" id="COG4632">
    <property type="taxonomic scope" value="Bacteria"/>
</dbReference>
<evidence type="ECO:0000313" key="4">
    <source>
        <dbReference type="EMBL" id="ADH98342.1"/>
    </source>
</evidence>
<evidence type="ECO:0000256" key="2">
    <source>
        <dbReference type="SAM" id="SignalP"/>
    </source>
</evidence>
<name>D6XZG8_BACIE</name>
<dbReference type="Proteomes" id="UP000000271">
    <property type="component" value="Chromosome"/>
</dbReference>
<dbReference type="Gene3D" id="3.60.21.10">
    <property type="match status" value="1"/>
</dbReference>
<evidence type="ECO:0000313" key="5">
    <source>
        <dbReference type="Proteomes" id="UP000000271"/>
    </source>
</evidence>
<dbReference type="AlphaFoldDB" id="D6XZG8"/>
<keyword evidence="1 2" id="KW-0732">Signal</keyword>
<dbReference type="GO" id="GO:0030288">
    <property type="term" value="C:outer membrane-bounded periplasmic space"/>
    <property type="evidence" value="ECO:0007669"/>
    <property type="project" value="TreeGrafter"/>
</dbReference>
<dbReference type="PROSITE" id="PS51272">
    <property type="entry name" value="SLH"/>
    <property type="match status" value="3"/>
</dbReference>
<dbReference type="SUPFAM" id="SSF56300">
    <property type="entry name" value="Metallo-dependent phosphatases"/>
    <property type="match status" value="1"/>
</dbReference>
<dbReference type="InterPro" id="IPR008334">
    <property type="entry name" value="5'-Nucleotdase_C"/>
</dbReference>
<dbReference type="Gene3D" id="3.90.780.10">
    <property type="entry name" value="5'-Nucleotidase, C-terminal domain"/>
    <property type="match status" value="1"/>
</dbReference>
<dbReference type="OrthoDB" id="9775118at2"/>
<dbReference type="InterPro" id="IPR004843">
    <property type="entry name" value="Calcineurin-like_PHP"/>
</dbReference>
<dbReference type="InterPro" id="IPR029052">
    <property type="entry name" value="Metallo-depent_PP-like"/>
</dbReference>
<dbReference type="PANTHER" id="PTHR11575:SF6">
    <property type="entry name" value="2',3'-CYCLIC-NUCLEOTIDE 2'-PHOSPHODIESTERASE_3'-NUCLEOTIDASE"/>
    <property type="match status" value="1"/>
</dbReference>
<protein>
    <submittedName>
        <fullName evidence="4">5'-Nucleotidase domain protein</fullName>
    </submittedName>
</protein>
<feature type="domain" description="SLH" evidence="3">
    <location>
        <begin position="690"/>
        <end position="753"/>
    </location>
</feature>
<dbReference type="eggNOG" id="COG0737">
    <property type="taxonomic scope" value="Bacteria"/>
</dbReference>
<feature type="signal peptide" evidence="2">
    <location>
        <begin position="1"/>
        <end position="28"/>
    </location>
</feature>
<dbReference type="InterPro" id="IPR001119">
    <property type="entry name" value="SLH_dom"/>
</dbReference>
<dbReference type="InterPro" id="IPR006179">
    <property type="entry name" value="5_nucleotidase/apyrase"/>
</dbReference>
<dbReference type="NCBIfam" id="NF006938">
    <property type="entry name" value="PRK09420.1"/>
    <property type="match status" value="1"/>
</dbReference>
<dbReference type="Pfam" id="PF00395">
    <property type="entry name" value="SLH"/>
    <property type="match status" value="3"/>
</dbReference>
<dbReference type="PANTHER" id="PTHR11575">
    <property type="entry name" value="5'-NUCLEOTIDASE-RELATED"/>
    <property type="match status" value="1"/>
</dbReference>
<dbReference type="Pfam" id="PF00149">
    <property type="entry name" value="Metallophos"/>
    <property type="match status" value="1"/>
</dbReference>